<dbReference type="Proteomes" id="UP000290975">
    <property type="component" value="Unassembled WGS sequence"/>
</dbReference>
<accession>A0A401J8C6</accession>
<organism evidence="1 2">
    <name type="scientific">Sphingobium xenophagum</name>
    <dbReference type="NCBI Taxonomy" id="121428"/>
    <lineage>
        <taxon>Bacteria</taxon>
        <taxon>Pseudomonadati</taxon>
        <taxon>Pseudomonadota</taxon>
        <taxon>Alphaproteobacteria</taxon>
        <taxon>Sphingomonadales</taxon>
        <taxon>Sphingomonadaceae</taxon>
        <taxon>Sphingobium</taxon>
    </lineage>
</organism>
<protein>
    <submittedName>
        <fullName evidence="1">Uncharacterized protein</fullName>
    </submittedName>
</protein>
<sequence length="129" mass="14001">MNSSFTRHSSQHAISCSVASSPLWSGTSLNFGPAASLALAGLFLCVPCFHHDRLLGVTLMIACLYATTHRVQMDQETSELIMRVIARAPQWLRHDLSSKDLNARGRAEETLAAMIVDALSHGTPLEPEG</sequence>
<evidence type="ECO:0000313" key="1">
    <source>
        <dbReference type="EMBL" id="GBH32891.1"/>
    </source>
</evidence>
<keyword evidence="2" id="KW-1185">Reference proteome</keyword>
<dbReference type="RefSeq" id="WP_130754749.1">
    <property type="nucleotide sequence ID" value="NZ_BBQY01000049.1"/>
</dbReference>
<proteinExistence type="predicted"/>
<dbReference type="AlphaFoldDB" id="A0A401J8C6"/>
<gene>
    <name evidence="1" type="ORF">MBESOW_P4120</name>
</gene>
<name>A0A401J8C6_SPHXE</name>
<dbReference type="EMBL" id="BBQY01000049">
    <property type="protein sequence ID" value="GBH32891.1"/>
    <property type="molecule type" value="Genomic_DNA"/>
</dbReference>
<comment type="caution">
    <text evidence="1">The sequence shown here is derived from an EMBL/GenBank/DDBJ whole genome shotgun (WGS) entry which is preliminary data.</text>
</comment>
<evidence type="ECO:0000313" key="2">
    <source>
        <dbReference type="Proteomes" id="UP000290975"/>
    </source>
</evidence>
<reference evidence="1 2" key="1">
    <citation type="submission" date="2014-12" db="EMBL/GenBank/DDBJ databases">
        <title>Whole genome sequencing of Sphingobium xenophagum OW59.</title>
        <authorList>
            <person name="Ohta Y."/>
            <person name="Nishi S."/>
            <person name="Hatada Y."/>
        </authorList>
    </citation>
    <scope>NUCLEOTIDE SEQUENCE [LARGE SCALE GENOMIC DNA]</scope>
    <source>
        <strain evidence="1 2">OW59</strain>
    </source>
</reference>